<evidence type="ECO:0000256" key="2">
    <source>
        <dbReference type="SAM" id="SignalP"/>
    </source>
</evidence>
<feature type="region of interest" description="Disordered" evidence="1">
    <location>
        <begin position="954"/>
        <end position="976"/>
    </location>
</feature>
<organism evidence="3 4">
    <name type="scientific">Plasmodium chabaudi chabaudi</name>
    <dbReference type="NCBI Taxonomy" id="31271"/>
    <lineage>
        <taxon>Eukaryota</taxon>
        <taxon>Sar</taxon>
        <taxon>Alveolata</taxon>
        <taxon>Apicomplexa</taxon>
        <taxon>Aconoidasida</taxon>
        <taxon>Haemosporida</taxon>
        <taxon>Plasmodiidae</taxon>
        <taxon>Plasmodium</taxon>
        <taxon>Plasmodium (Vinckeia)</taxon>
    </lineage>
</organism>
<sequence length="1295" mass="152457">MLVIVFIFLSTNLYIFNKALCSFIVHPSLADIFIENVRENIFISPAKVTSKKLATPHCSSDDDSSCHNINTCEYPFSQNGEDISKNYSDERVAYMHTSPFYYTTPNDKIGIDIDLEIQKEEEKEHKKEKEILDKNDYNIFYSSINFILDNISILFKQINKNKTNTYNKLLYPSHFIDINKTYVLSKSNKINKNNKHKIKGSRLGEHIDDLKTYSFIEPLSLAIDEIDFNSFFENIWNENRFNYIFLKEDTKNENANNTINDQNNYLISNYEHMKKGSKIDNLTNYNVEAQTEVNNLKSNVMESILENTTSNNINVDDEAEYLYRHSDAEHFGEINNAATATATTTSGSNKTNEYHKNFDLNFYINKVFKQHHIIEETNFERVLMNNKKMNIGICTKEKKKKKKNFNFIHLFKKNLKNATLNKFISREKLKKYIYASSKLKKEEQEYTCIFFRSMKNFELIFYVNKDKEKKSLKFSDRTLYKEWKNKNLNKSKLSMLSTNILNNLNNYDYQYNKYIYKLHTDFIGVCKMVTPINIYKKKMILDFFFNINTCYNSDYISKDIYFDAKVKEDIILGGVWSYAIPKRVRNVIKMEENFEKSENKNKYIYRGDRTGGNILTDPIESAANSSNNNYADKASGLHRNRKEKSKIYVMEKVLNPNVDPSKRFKRMKKLNLYTSKLNNELDEKSEHSYIINGIAENNNGILLLSKKGILKFKTPIVLSELYIEFYQNPLYNLVCKDGNISNEVKEGGIAKSHGRSSSSISKEQDKPECKYKNVEYVYLFFNFYLNDNNKFTTKIDVNIEDLEGVDHNGTPVFYLNVLDYLKNNIQQYRINKIEIEYSFYPILQKFAFFDHTNLPFYISLNNIIINKSEKIFNYVPIFYTANDNFLNMVRNFKSYQMKLNQDISKNGKLNGSNNNAYEDNMGNEKNGWTDIFNSSMNNEEDDLEDEDRDYIFSDVSNRGNSTNMKDDDEIGKNAQSSTHQDYPYFERTEKDGRNRSPSFNSFSIFTSLNEKIFYHHVTKYTCTNDVCVSLGNDNLKYNLYKNGDTIYDRGTKDGEPTAYTNPKLELDDNIEICPLFEINNNVIIDKIQKEYFDFIRKEMEHHELNNIENIVAYNMKKLYFYEYINRIYIIPPYIKGIIINYEKKKENFIYDLYTNLFYIINPYFEKNYYNDTRTFFDTIYIYTALIPIESDLYNFNYLSENNLTLKQMQGPNAQTIFKNVIPLTKYEDYYNPNMNQANMIKIKIRNLNLNDITEQFVELTQGEGYQKNIVDLIKNAIKSSMTDNSDGEVPNQQTA</sequence>
<feature type="compositionally biased region" description="Polar residues" evidence="1">
    <location>
        <begin position="954"/>
        <end position="963"/>
    </location>
</feature>
<name>A0A1D3RSE1_PLACU</name>
<dbReference type="Proteomes" id="UP000195489">
    <property type="component" value="Chromosome 6"/>
</dbReference>
<dbReference type="EMBL" id="LT608158">
    <property type="protein sequence ID" value="SCN59143.1"/>
    <property type="molecule type" value="Genomic_DNA"/>
</dbReference>
<proteinExistence type="predicted"/>
<keyword evidence="2" id="KW-0732">Signal</keyword>
<gene>
    <name evidence="3" type="ORF">PCHCB_000107800</name>
</gene>
<evidence type="ECO:0000256" key="1">
    <source>
        <dbReference type="SAM" id="MobiDB-lite"/>
    </source>
</evidence>
<feature type="signal peptide" evidence="2">
    <location>
        <begin position="1"/>
        <end position="21"/>
    </location>
</feature>
<feature type="chain" id="PRO_5008920315" evidence="2">
    <location>
        <begin position="22"/>
        <end position="1295"/>
    </location>
</feature>
<protein>
    <submittedName>
        <fullName evidence="3">Uncharacterized protein</fullName>
    </submittedName>
</protein>
<accession>A0A1D3RSE1</accession>
<evidence type="ECO:0000313" key="4">
    <source>
        <dbReference type="Proteomes" id="UP000195489"/>
    </source>
</evidence>
<reference evidence="3 4" key="1">
    <citation type="submission" date="2016-08" db="EMBL/GenBank/DDBJ databases">
        <authorList>
            <consortium name="Pathogen Informatics"/>
        </authorList>
    </citation>
    <scope>NUCLEOTIDE SEQUENCE [LARGE SCALE GENOMIC DNA]</scope>
    <source>
        <strain evidence="3 4">CB</strain>
    </source>
</reference>
<evidence type="ECO:0000313" key="3">
    <source>
        <dbReference type="EMBL" id="SCN59143.1"/>
    </source>
</evidence>